<evidence type="ECO:0000313" key="2">
    <source>
        <dbReference type="Proteomes" id="UP001320706"/>
    </source>
</evidence>
<gene>
    <name evidence="1" type="ORF">M8818_001741</name>
</gene>
<comment type="caution">
    <text evidence="1">The sequence shown here is derived from an EMBL/GenBank/DDBJ whole genome shotgun (WGS) entry which is preliminary data.</text>
</comment>
<protein>
    <submittedName>
        <fullName evidence="1">Uncharacterized protein</fullName>
    </submittedName>
</protein>
<keyword evidence="2" id="KW-1185">Reference proteome</keyword>
<sequence>MIAPSVTSWEQVAAHKKREIESAIPSRYYVDKTLLDSHNAVDLPRKSGLMTARELLITESRAVDLVKFLAKRTYTAVEVTTAFCKRAAIAHQATNCLAVVLFEDALKQAEELDRYMALHGKPKGPLHGLPISVKEHIYLEGTPATSGLISWRDEISPVDALIVKIFREAGAVFHVKTTNPQCLMALETHSNLYGRTTNPYNKNLTSGGSSGGESALIAMRGSVLGIGTDIGGSIRTPSAFCGGYGLKPSIARLPHSGLSGLHSGMENIIGCVGPMANCIEDVQLFCQVALDYKPWEVEPSLMPMPWRRRRAEAVPKKLTIGVMWNDGVVTPHPPVTRALNQAVAKLRAAGHRVVDWDPKYHASLVKWINQAYFLDGAREYREALKEDNDPPVPILRWLMDTEGTQRCEVEDTWKLNVEHDRLRTLYAEQWRNSDIDVLLCPANPSVASAHDESRYWGYTSAFNALDLPGTVFPVSTVQDTDVWEGTEPVLSEKDVEYRAFYSNDGPSKYREAPVALQLIGKRLQEESLLAMTEVISNLVRADVHVPSGVVGDTVQIQLGAAGKVTHLLEKKDGVNVRVQEVMA</sequence>
<dbReference type="EMBL" id="JAMKPW020000007">
    <property type="protein sequence ID" value="KAK8216778.1"/>
    <property type="molecule type" value="Genomic_DNA"/>
</dbReference>
<accession>A0ACC3SJS0</accession>
<organism evidence="1 2">
    <name type="scientific">Zalaria obscura</name>
    <dbReference type="NCBI Taxonomy" id="2024903"/>
    <lineage>
        <taxon>Eukaryota</taxon>
        <taxon>Fungi</taxon>
        <taxon>Dikarya</taxon>
        <taxon>Ascomycota</taxon>
        <taxon>Pezizomycotina</taxon>
        <taxon>Dothideomycetes</taxon>
        <taxon>Dothideomycetidae</taxon>
        <taxon>Dothideales</taxon>
        <taxon>Zalariaceae</taxon>
        <taxon>Zalaria</taxon>
    </lineage>
</organism>
<reference evidence="1" key="1">
    <citation type="submission" date="2024-02" db="EMBL/GenBank/DDBJ databases">
        <title>Metagenome Assembled Genome of Zalaria obscura JY119.</title>
        <authorList>
            <person name="Vighnesh L."/>
            <person name="Jagadeeshwari U."/>
            <person name="Venkata Ramana C."/>
            <person name="Sasikala C."/>
        </authorList>
    </citation>
    <scope>NUCLEOTIDE SEQUENCE</scope>
    <source>
        <strain evidence="1">JY119</strain>
    </source>
</reference>
<evidence type="ECO:0000313" key="1">
    <source>
        <dbReference type="EMBL" id="KAK8216778.1"/>
    </source>
</evidence>
<name>A0ACC3SJS0_9PEZI</name>
<dbReference type="Proteomes" id="UP001320706">
    <property type="component" value="Unassembled WGS sequence"/>
</dbReference>
<proteinExistence type="predicted"/>